<protein>
    <submittedName>
        <fullName evidence="2">Uncharacterized protein</fullName>
    </submittedName>
</protein>
<accession>A0A0E9T674</accession>
<evidence type="ECO:0000313" key="2">
    <source>
        <dbReference type="EMBL" id="JAH49174.1"/>
    </source>
</evidence>
<organism evidence="2">
    <name type="scientific">Anguilla anguilla</name>
    <name type="common">European freshwater eel</name>
    <name type="synonym">Muraena anguilla</name>
    <dbReference type="NCBI Taxonomy" id="7936"/>
    <lineage>
        <taxon>Eukaryota</taxon>
        <taxon>Metazoa</taxon>
        <taxon>Chordata</taxon>
        <taxon>Craniata</taxon>
        <taxon>Vertebrata</taxon>
        <taxon>Euteleostomi</taxon>
        <taxon>Actinopterygii</taxon>
        <taxon>Neopterygii</taxon>
        <taxon>Teleostei</taxon>
        <taxon>Anguilliformes</taxon>
        <taxon>Anguillidae</taxon>
        <taxon>Anguilla</taxon>
    </lineage>
</organism>
<dbReference type="EMBL" id="GBXM01059403">
    <property type="protein sequence ID" value="JAH49174.1"/>
    <property type="molecule type" value="Transcribed_RNA"/>
</dbReference>
<feature type="region of interest" description="Disordered" evidence="1">
    <location>
        <begin position="14"/>
        <end position="33"/>
    </location>
</feature>
<reference evidence="2" key="1">
    <citation type="submission" date="2014-11" db="EMBL/GenBank/DDBJ databases">
        <authorList>
            <person name="Amaro Gonzalez C."/>
        </authorList>
    </citation>
    <scope>NUCLEOTIDE SEQUENCE</scope>
</reference>
<evidence type="ECO:0000256" key="1">
    <source>
        <dbReference type="SAM" id="MobiDB-lite"/>
    </source>
</evidence>
<name>A0A0E9T674_ANGAN</name>
<proteinExistence type="predicted"/>
<sequence length="33" mass="3790">MKRHFCACRHNRFSPSLSQKKNSTLESTPTPIS</sequence>
<reference evidence="2" key="2">
    <citation type="journal article" date="2015" name="Fish Shellfish Immunol.">
        <title>Early steps in the European eel (Anguilla anguilla)-Vibrio vulnificus interaction in the gills: Role of the RtxA13 toxin.</title>
        <authorList>
            <person name="Callol A."/>
            <person name="Pajuelo D."/>
            <person name="Ebbesson L."/>
            <person name="Teles M."/>
            <person name="MacKenzie S."/>
            <person name="Amaro C."/>
        </authorList>
    </citation>
    <scope>NUCLEOTIDE SEQUENCE</scope>
</reference>
<dbReference type="AlphaFoldDB" id="A0A0E9T674"/>